<proteinExistence type="predicted"/>
<evidence type="ECO:0000313" key="2">
    <source>
        <dbReference type="EMBL" id="KAE8917192.1"/>
    </source>
</evidence>
<protein>
    <submittedName>
        <fullName evidence="2">Uncharacterized protein</fullName>
    </submittedName>
</protein>
<dbReference type="Proteomes" id="UP000440732">
    <property type="component" value="Unassembled WGS sequence"/>
</dbReference>
<evidence type="ECO:0000313" key="4">
    <source>
        <dbReference type="Proteomes" id="UP000429523"/>
    </source>
</evidence>
<evidence type="ECO:0000313" key="3">
    <source>
        <dbReference type="EMBL" id="KAE9062938.1"/>
    </source>
</evidence>
<comment type="caution">
    <text evidence="2">The sequence shown here is derived from an EMBL/GenBank/DDBJ whole genome shotgun (WGS) entry which is preliminary data.</text>
</comment>
<organism evidence="2 4">
    <name type="scientific">Phytophthora fragariae</name>
    <dbReference type="NCBI Taxonomy" id="53985"/>
    <lineage>
        <taxon>Eukaryota</taxon>
        <taxon>Sar</taxon>
        <taxon>Stramenopiles</taxon>
        <taxon>Oomycota</taxon>
        <taxon>Peronosporomycetes</taxon>
        <taxon>Peronosporales</taxon>
        <taxon>Peronosporaceae</taxon>
        <taxon>Phytophthora</taxon>
    </lineage>
</organism>
<dbReference type="AlphaFoldDB" id="A0A6A3D701"/>
<feature type="compositionally biased region" description="Low complexity" evidence="1">
    <location>
        <begin position="60"/>
        <end position="69"/>
    </location>
</feature>
<gene>
    <name evidence="3" type="ORF">PF006_g31059</name>
    <name evidence="2" type="ORF">PF009_g32486</name>
</gene>
<dbReference type="EMBL" id="QXGF01007792">
    <property type="protein sequence ID" value="KAE8917192.1"/>
    <property type="molecule type" value="Genomic_DNA"/>
</dbReference>
<accession>A0A6A3D701</accession>
<name>A0A6A3D701_9STRA</name>
<sequence length="69" mass="6998">MACPATAEAPPSASVCQASRVSASVWATAASVRTLVWARPASAMARLVTASRPPVPTTRPPTTASPLLP</sequence>
<feature type="region of interest" description="Disordered" evidence="1">
    <location>
        <begin position="49"/>
        <end position="69"/>
    </location>
</feature>
<reference evidence="4 5" key="1">
    <citation type="submission" date="2018-08" db="EMBL/GenBank/DDBJ databases">
        <title>Genomic investigation of the strawberry pathogen Phytophthora fragariae indicates pathogenicity is determined by transcriptional variation in three key races.</title>
        <authorList>
            <person name="Adams T.M."/>
            <person name="Armitage A.D."/>
            <person name="Sobczyk M.K."/>
            <person name="Bates H.J."/>
            <person name="Dunwell J.M."/>
            <person name="Nellist C.F."/>
            <person name="Harrison R.J."/>
        </authorList>
    </citation>
    <scope>NUCLEOTIDE SEQUENCE [LARGE SCALE GENOMIC DNA]</scope>
    <source>
        <strain evidence="3 5">NOV-5</strain>
        <strain evidence="2 4">NOV-9</strain>
    </source>
</reference>
<dbReference type="Proteomes" id="UP000429523">
    <property type="component" value="Unassembled WGS sequence"/>
</dbReference>
<evidence type="ECO:0000256" key="1">
    <source>
        <dbReference type="SAM" id="MobiDB-lite"/>
    </source>
</evidence>
<dbReference type="EMBL" id="QXGA01006491">
    <property type="protein sequence ID" value="KAE9062938.1"/>
    <property type="molecule type" value="Genomic_DNA"/>
</dbReference>
<evidence type="ECO:0000313" key="5">
    <source>
        <dbReference type="Proteomes" id="UP000440732"/>
    </source>
</evidence>